<keyword evidence="5" id="KW-0472">Membrane</keyword>
<keyword evidence="5" id="KW-1133">Transmembrane helix</keyword>
<reference evidence="6 7" key="1">
    <citation type="submission" date="2023-07" db="EMBL/GenBank/DDBJ databases">
        <authorList>
            <person name="Peeters C."/>
        </authorList>
    </citation>
    <scope>NUCLEOTIDE SEQUENCE [LARGE SCALE GENOMIC DNA]</scope>
    <source>
        <strain evidence="6 7">LMG 18091</strain>
    </source>
</reference>
<protein>
    <recommendedName>
        <fullName evidence="8">DNA recombination protein RmuC</fullName>
    </recommendedName>
</protein>
<evidence type="ECO:0000256" key="4">
    <source>
        <dbReference type="ARBA" id="ARBA00023172"/>
    </source>
</evidence>
<dbReference type="SUPFAM" id="SSF58113">
    <property type="entry name" value="Apolipoprotein A-I"/>
    <property type="match status" value="2"/>
</dbReference>
<organism evidence="6 7">
    <name type="scientific">Ralstonia wenshanensis</name>
    <dbReference type="NCBI Taxonomy" id="2842456"/>
    <lineage>
        <taxon>Bacteria</taxon>
        <taxon>Pseudomonadati</taxon>
        <taxon>Pseudomonadota</taxon>
        <taxon>Betaproteobacteria</taxon>
        <taxon>Burkholderiales</taxon>
        <taxon>Burkholderiaceae</taxon>
        <taxon>Ralstonia</taxon>
    </lineage>
</organism>
<dbReference type="Proteomes" id="UP001189915">
    <property type="component" value="Unassembled WGS sequence"/>
</dbReference>
<evidence type="ECO:0000256" key="5">
    <source>
        <dbReference type="SAM" id="Phobius"/>
    </source>
</evidence>
<evidence type="ECO:0000313" key="7">
    <source>
        <dbReference type="Proteomes" id="UP001189915"/>
    </source>
</evidence>
<feature type="transmembrane region" description="Helical" evidence="5">
    <location>
        <begin position="6"/>
        <end position="25"/>
    </location>
</feature>
<evidence type="ECO:0008006" key="8">
    <source>
        <dbReference type="Google" id="ProtNLM"/>
    </source>
</evidence>
<keyword evidence="5" id="KW-0812">Transmembrane</keyword>
<proteinExistence type="inferred from homology"/>
<keyword evidence="3" id="KW-0175">Coiled coil</keyword>
<dbReference type="AlphaFoldDB" id="A0AAD2B210"/>
<dbReference type="PANTHER" id="PTHR30563">
    <property type="entry name" value="DNA RECOMBINATION PROTEIN RMUC"/>
    <property type="match status" value="1"/>
</dbReference>
<keyword evidence="7" id="KW-1185">Reference proteome</keyword>
<comment type="function">
    <text evidence="1">Involved in DNA recombination.</text>
</comment>
<dbReference type="Gene3D" id="1.20.120.20">
    <property type="entry name" value="Apolipoprotein"/>
    <property type="match status" value="2"/>
</dbReference>
<dbReference type="Pfam" id="PF02646">
    <property type="entry name" value="RmuC"/>
    <property type="match status" value="1"/>
</dbReference>
<dbReference type="EMBL" id="CATWAF010000004">
    <property type="protein sequence ID" value="CAJ0699044.1"/>
    <property type="molecule type" value="Genomic_DNA"/>
</dbReference>
<dbReference type="InterPro" id="IPR003798">
    <property type="entry name" value="DNA_recombination_RmuC"/>
</dbReference>
<keyword evidence="4" id="KW-0233">DNA recombination</keyword>
<evidence type="ECO:0000256" key="1">
    <source>
        <dbReference type="ARBA" id="ARBA00003416"/>
    </source>
</evidence>
<accession>A0AAD2B210</accession>
<name>A0AAD2B210_9RALS</name>
<sequence>MTETASYVLIALSVVSLALLLALLLRKPKFETPADLNARLGLLEQSSQSLVQAVSRNEGGMQRIEQQLRGFTEATAGAMAASKKAMDEQLERTVAEARSGRAELNQAFQGFETRFGQQIGALSSSVGERVTELQRTTTESLEASRKVVDEKLGQTLEEARSGRIELTNAFSAFEAKLEQRFGSFDTSLAARFEALQIALTGRLDAFSKALMDLLTQAQTDAANARTETSQALAKFRTEMTAHLGTVAQETGKSRQVLSESATAFETRIQERFEALTASTRGTLDSLKADITNQLGVMATALKEQLEGNGNQIRNQFTTLQEAVAQQLGVMAHGTQTSSEQLRTALNERLAAIQQDNTTKLEEMRRTVDEKLHATLEQRLGDSFKLVSERLEQVHAGLGEMKNLAGSVGDLKRVMTNVRTRGTWGEVQLGAIMESLLTAEQFARNVKTVPGSNELVEFAVRMPGKGDDAPVWLPVDSKYPIEHYQRLQDANDSLDKALIQQASAAFESSIRAEAKKISTKYVSPPHTTDFAILFLPTEGLFAEVARIPGLVEALQNEHRIVVAGPTTLAAMLNSLRLGFRTLAIEKRSSEVWGILGSVKTEFQKFGGIVEATKKSIDAAAKKFDEVGRRTRAVQRKLRDVEELPVAAQPAALSTEELLGLDDDDDDALAGGASALG</sequence>
<dbReference type="RefSeq" id="WP_316870280.1">
    <property type="nucleotide sequence ID" value="NZ_CATWAF010000004.1"/>
</dbReference>
<comment type="similarity">
    <text evidence="2">Belongs to the RmuC family.</text>
</comment>
<evidence type="ECO:0000256" key="2">
    <source>
        <dbReference type="ARBA" id="ARBA00009840"/>
    </source>
</evidence>
<comment type="caution">
    <text evidence="6">The sequence shown here is derived from an EMBL/GenBank/DDBJ whole genome shotgun (WGS) entry which is preliminary data.</text>
</comment>
<dbReference type="GO" id="GO:0006310">
    <property type="term" value="P:DNA recombination"/>
    <property type="evidence" value="ECO:0007669"/>
    <property type="project" value="UniProtKB-KW"/>
</dbReference>
<evidence type="ECO:0000256" key="3">
    <source>
        <dbReference type="ARBA" id="ARBA00023054"/>
    </source>
</evidence>
<dbReference type="PANTHER" id="PTHR30563:SF0">
    <property type="entry name" value="DNA RECOMBINATION PROTEIN RMUC"/>
    <property type="match status" value="1"/>
</dbReference>
<evidence type="ECO:0000313" key="6">
    <source>
        <dbReference type="EMBL" id="CAJ0699044.1"/>
    </source>
</evidence>
<gene>
    <name evidence="6" type="ORF">LMG18091_02836</name>
</gene>